<evidence type="ECO:0000256" key="1">
    <source>
        <dbReference type="ARBA" id="ARBA00011494"/>
    </source>
</evidence>
<dbReference type="InterPro" id="IPR006966">
    <property type="entry name" value="Peroxin-3"/>
</dbReference>
<dbReference type="AlphaFoldDB" id="A0A9Q1BUT0"/>
<comment type="function">
    <text evidence="4">Involved in peroxisome biosynthesis and integrity. Assembles membrane vesicles before the matrix proteins are translocated. As a docking factor for PEX19, is necessary for the import of peroxisomal membrane proteins in the peroxisomes.</text>
</comment>
<dbReference type="GO" id="GO:0045046">
    <property type="term" value="P:protein import into peroxisome membrane"/>
    <property type="evidence" value="ECO:0007669"/>
    <property type="project" value="TreeGrafter"/>
</dbReference>
<gene>
    <name evidence="6" type="ORF">HOLleu_23060</name>
</gene>
<name>A0A9Q1BUT0_HOLLE</name>
<proteinExistence type="predicted"/>
<dbReference type="PANTHER" id="PTHR28080">
    <property type="entry name" value="PEROXISOMAL BIOGENESIS FACTOR 3"/>
    <property type="match status" value="1"/>
</dbReference>
<protein>
    <recommendedName>
        <fullName evidence="2">Peroxisomal biogenesis factor 3</fullName>
    </recommendedName>
    <alternativeName>
        <fullName evidence="5">Peroxisomal assembly protein PEX3</fullName>
    </alternativeName>
</protein>
<comment type="subunit">
    <text evidence="1">Interacts with PEX19.</text>
</comment>
<evidence type="ECO:0000256" key="2">
    <source>
        <dbReference type="ARBA" id="ARBA00014294"/>
    </source>
</evidence>
<evidence type="ECO:0000256" key="3">
    <source>
        <dbReference type="ARBA" id="ARBA00022593"/>
    </source>
</evidence>
<evidence type="ECO:0000313" key="7">
    <source>
        <dbReference type="Proteomes" id="UP001152320"/>
    </source>
</evidence>
<dbReference type="PANTHER" id="PTHR28080:SF1">
    <property type="entry name" value="PEROXISOMAL BIOGENESIS FACTOR 3"/>
    <property type="match status" value="1"/>
</dbReference>
<dbReference type="EMBL" id="JAIZAY010000011">
    <property type="protein sequence ID" value="KAJ8032961.1"/>
    <property type="molecule type" value="Genomic_DNA"/>
</dbReference>
<dbReference type="OrthoDB" id="45930at2759"/>
<dbReference type="Pfam" id="PF04882">
    <property type="entry name" value="Peroxin-3"/>
    <property type="match status" value="1"/>
</dbReference>
<evidence type="ECO:0000256" key="4">
    <source>
        <dbReference type="ARBA" id="ARBA00025338"/>
    </source>
</evidence>
<dbReference type="GO" id="GO:0030674">
    <property type="term" value="F:protein-macromolecule adaptor activity"/>
    <property type="evidence" value="ECO:0007669"/>
    <property type="project" value="TreeGrafter"/>
</dbReference>
<accession>A0A9Q1BUT0</accession>
<keyword evidence="7" id="KW-1185">Reference proteome</keyword>
<dbReference type="GO" id="GO:0005778">
    <property type="term" value="C:peroxisomal membrane"/>
    <property type="evidence" value="ECO:0007669"/>
    <property type="project" value="InterPro"/>
</dbReference>
<organism evidence="6 7">
    <name type="scientific">Holothuria leucospilota</name>
    <name type="common">Black long sea cucumber</name>
    <name type="synonym">Mertensiothuria leucospilota</name>
    <dbReference type="NCBI Taxonomy" id="206669"/>
    <lineage>
        <taxon>Eukaryota</taxon>
        <taxon>Metazoa</taxon>
        <taxon>Echinodermata</taxon>
        <taxon>Eleutherozoa</taxon>
        <taxon>Echinozoa</taxon>
        <taxon>Holothuroidea</taxon>
        <taxon>Aspidochirotacea</taxon>
        <taxon>Aspidochirotida</taxon>
        <taxon>Holothuriidae</taxon>
        <taxon>Holothuria</taxon>
    </lineage>
</organism>
<evidence type="ECO:0000256" key="5">
    <source>
        <dbReference type="ARBA" id="ARBA00029630"/>
    </source>
</evidence>
<sequence length="442" mass="50490">MTGLSKLQFHCTVLALTNIRIIEFSDFRAKINRVLFLIVCSIAEIICHSSLSVLRNAQIAAPYFKMLEYMWNFLKRHKRKFFIAGAVSGGAYLLWKYAGWKLAEWREIEAAECLANAKRQHHFDCNQRTCNTTVLSMLPKLRVTLKERIDTEKIISELKTRPENKVDLWSELKILSFTRTIVTVYSTTMLAAFLRVQLNILGGYMYIDSCLEDSQQAPRTMQASPDVQQEYLAKVQYLLTDGKWKICTICNPFLLLFILRVSLQDTLTLKDMEECMNKLRGQIEVLSTDNDVLPSGDMIHPLGRYMIAPEGINGGQSACKMAGSHQVIQQIMQETRDVIESKDFCYILNNCLDIAFSRLLDNLAQFFRPSEQTEGNYSSFNPYKTKLPLAKVIPMMNGQMFILCGDAPNQFVQELLLISCMKDFAANVYEAFSQVKTSDSDP</sequence>
<dbReference type="Proteomes" id="UP001152320">
    <property type="component" value="Chromosome 11"/>
</dbReference>
<comment type="caution">
    <text evidence="6">The sequence shown here is derived from an EMBL/GenBank/DDBJ whole genome shotgun (WGS) entry which is preliminary data.</text>
</comment>
<evidence type="ECO:0000313" key="6">
    <source>
        <dbReference type="EMBL" id="KAJ8032961.1"/>
    </source>
</evidence>
<reference evidence="6" key="1">
    <citation type="submission" date="2021-10" db="EMBL/GenBank/DDBJ databases">
        <title>Tropical sea cucumber genome reveals ecological adaptation and Cuvierian tubules defense mechanism.</title>
        <authorList>
            <person name="Chen T."/>
        </authorList>
    </citation>
    <scope>NUCLEOTIDE SEQUENCE</scope>
    <source>
        <strain evidence="6">Nanhai2018</strain>
        <tissue evidence="6">Muscle</tissue>
    </source>
</reference>
<keyword evidence="3" id="KW-0962">Peroxisome biogenesis</keyword>